<dbReference type="FunCoup" id="A0A0V0QUU3">
    <property type="interactions" value="410"/>
</dbReference>
<dbReference type="GO" id="GO:0005730">
    <property type="term" value="C:nucleolus"/>
    <property type="evidence" value="ECO:0007669"/>
    <property type="project" value="UniProtKB-SubCell"/>
</dbReference>
<feature type="compositionally biased region" description="Basic and acidic residues" evidence="5">
    <location>
        <begin position="28"/>
        <end position="75"/>
    </location>
</feature>
<dbReference type="GO" id="GO:0000447">
    <property type="term" value="P:endonucleolytic cleavage in ITS1 to separate SSU-rRNA from 5.8S rRNA and LSU-rRNA from tricistronic rRNA transcript (SSU-rRNA, 5.8S rRNA, LSU-rRNA)"/>
    <property type="evidence" value="ECO:0007669"/>
    <property type="project" value="TreeGrafter"/>
</dbReference>
<evidence type="ECO:0000256" key="2">
    <source>
        <dbReference type="ARBA" id="ARBA00005819"/>
    </source>
</evidence>
<accession>A0A0V0QUU3</accession>
<dbReference type="InterPro" id="IPR035979">
    <property type="entry name" value="RBD_domain_sf"/>
</dbReference>
<organism evidence="6 7">
    <name type="scientific">Pseudocohnilembus persalinus</name>
    <name type="common">Ciliate</name>
    <dbReference type="NCBI Taxonomy" id="266149"/>
    <lineage>
        <taxon>Eukaryota</taxon>
        <taxon>Sar</taxon>
        <taxon>Alveolata</taxon>
        <taxon>Ciliophora</taxon>
        <taxon>Intramacronucleata</taxon>
        <taxon>Oligohymenophorea</taxon>
        <taxon>Scuticociliatia</taxon>
        <taxon>Philasterida</taxon>
        <taxon>Pseudocohnilembidae</taxon>
        <taxon>Pseudocohnilembus</taxon>
    </lineage>
</organism>
<dbReference type="Gene3D" id="3.30.70.330">
    <property type="match status" value="1"/>
</dbReference>
<evidence type="ECO:0000256" key="4">
    <source>
        <dbReference type="ARBA" id="ARBA00023242"/>
    </source>
</evidence>
<comment type="subcellular location">
    <subcellularLocation>
        <location evidence="1">Nucleus</location>
        <location evidence="1">Nucleolus</location>
    </subcellularLocation>
</comment>
<evidence type="ECO:0000256" key="1">
    <source>
        <dbReference type="ARBA" id="ARBA00004604"/>
    </source>
</evidence>
<proteinExistence type="inferred from homology"/>
<dbReference type="OrthoDB" id="287393at2759"/>
<feature type="region of interest" description="Disordered" evidence="5">
    <location>
        <begin position="1"/>
        <end position="75"/>
    </location>
</feature>
<dbReference type="Proteomes" id="UP000054937">
    <property type="component" value="Unassembled WGS sequence"/>
</dbReference>
<dbReference type="SUPFAM" id="SSF54928">
    <property type="entry name" value="RNA-binding domain, RBD"/>
    <property type="match status" value="1"/>
</dbReference>
<comment type="similarity">
    <text evidence="2">Belongs to the ESF2/ABP1 family.</text>
</comment>
<dbReference type="InterPro" id="IPR039119">
    <property type="entry name" value="ABT1/Esf2"/>
</dbReference>
<dbReference type="PANTHER" id="PTHR12311:SF7">
    <property type="entry name" value="ACTIVATOR OF BASAL TRANSCRIPTION 1"/>
    <property type="match status" value="1"/>
</dbReference>
<evidence type="ECO:0008006" key="8">
    <source>
        <dbReference type="Google" id="ProtNLM"/>
    </source>
</evidence>
<dbReference type="GO" id="GO:0000480">
    <property type="term" value="P:endonucleolytic cleavage in 5'-ETS of tricistronic rRNA transcript (SSU-rRNA, 5.8S rRNA, LSU-rRNA)"/>
    <property type="evidence" value="ECO:0007669"/>
    <property type="project" value="TreeGrafter"/>
</dbReference>
<evidence type="ECO:0000256" key="3">
    <source>
        <dbReference type="ARBA" id="ARBA00022884"/>
    </source>
</evidence>
<dbReference type="PANTHER" id="PTHR12311">
    <property type="entry name" value="ACTIVATOR OF BASAL TRANSCRIPTION 1"/>
    <property type="match status" value="1"/>
</dbReference>
<keyword evidence="4" id="KW-0539">Nucleus</keyword>
<dbReference type="EMBL" id="LDAU01000102">
    <property type="protein sequence ID" value="KRX06079.1"/>
    <property type="molecule type" value="Genomic_DNA"/>
</dbReference>
<dbReference type="InterPro" id="IPR012677">
    <property type="entry name" value="Nucleotide-bd_a/b_plait_sf"/>
</dbReference>
<evidence type="ECO:0000313" key="7">
    <source>
        <dbReference type="Proteomes" id="UP000054937"/>
    </source>
</evidence>
<reference evidence="6 7" key="1">
    <citation type="journal article" date="2015" name="Sci. Rep.">
        <title>Genome of the facultative scuticociliatosis pathogen Pseudocohnilembus persalinus provides insight into its virulence through horizontal gene transfer.</title>
        <authorList>
            <person name="Xiong J."/>
            <person name="Wang G."/>
            <person name="Cheng J."/>
            <person name="Tian M."/>
            <person name="Pan X."/>
            <person name="Warren A."/>
            <person name="Jiang C."/>
            <person name="Yuan D."/>
            <person name="Miao W."/>
        </authorList>
    </citation>
    <scope>NUCLEOTIDE SEQUENCE [LARGE SCALE GENOMIC DNA]</scope>
    <source>
        <strain evidence="6">36N120E</strain>
    </source>
</reference>
<dbReference type="GO" id="GO:0034462">
    <property type="term" value="P:small-subunit processome assembly"/>
    <property type="evidence" value="ECO:0007669"/>
    <property type="project" value="TreeGrafter"/>
</dbReference>
<dbReference type="GO" id="GO:0003723">
    <property type="term" value="F:RNA binding"/>
    <property type="evidence" value="ECO:0007669"/>
    <property type="project" value="UniProtKB-KW"/>
</dbReference>
<name>A0A0V0QUU3_PSEPJ</name>
<evidence type="ECO:0000256" key="5">
    <source>
        <dbReference type="SAM" id="MobiDB-lite"/>
    </source>
</evidence>
<gene>
    <name evidence="6" type="ORF">PPERSA_01157</name>
</gene>
<protein>
    <recommendedName>
        <fullName evidence="8">RRM domain-containing protein</fullName>
    </recommendedName>
</protein>
<comment type="caution">
    <text evidence="6">The sequence shown here is derived from an EMBL/GenBank/DDBJ whole genome shotgun (WGS) entry which is preliminary data.</text>
</comment>
<evidence type="ECO:0000313" key="6">
    <source>
        <dbReference type="EMBL" id="KRX06079.1"/>
    </source>
</evidence>
<dbReference type="GO" id="GO:0000472">
    <property type="term" value="P:endonucleolytic cleavage to generate mature 5'-end of SSU-rRNA from (SSU-rRNA, 5.8S rRNA, LSU-rRNA)"/>
    <property type="evidence" value="ECO:0007669"/>
    <property type="project" value="TreeGrafter"/>
</dbReference>
<dbReference type="AlphaFoldDB" id="A0A0V0QUU3"/>
<dbReference type="InParanoid" id="A0A0V0QUU3"/>
<dbReference type="OMA" id="ENTEFHD"/>
<dbReference type="InterPro" id="IPR034353">
    <property type="entry name" value="ABT1/ESF2_RRM"/>
</dbReference>
<keyword evidence="7" id="KW-1185">Reference proteome</keyword>
<keyword evidence="3" id="KW-0694">RNA-binding</keyword>
<dbReference type="CDD" id="cd12263">
    <property type="entry name" value="RRM_ABT1_like"/>
    <property type="match status" value="1"/>
</dbReference>
<sequence length="241" mass="28722">MSINNSDILGSDSDNEQIQSEINEQEDNIQRNDNKEFDDIKQLNEDESKQEDQADTQENIKLDEEQEQKQEDVKQNNKILGKEELKKQFEENKEILNKKGVCYISRIPPYMTATFLRGLLEDFGIERMYLVPELESKRLMRQKRGGNKSRSYVEGWVEFTDKRVARAVAEQLNCTKMVNKKNSFYSEDLWSIKYLPKFKWNNLTEKFAYDAKMRKQKMAQQMIMAKKERDFINKKMEEIEQ</sequence>